<evidence type="ECO:0000259" key="2">
    <source>
        <dbReference type="PROSITE" id="PS50056"/>
    </source>
</evidence>
<evidence type="ECO:0000313" key="4">
    <source>
        <dbReference type="Proteomes" id="UP001465755"/>
    </source>
</evidence>
<protein>
    <recommendedName>
        <fullName evidence="2">Tyrosine specific protein phosphatases domain-containing protein</fullName>
    </recommendedName>
</protein>
<dbReference type="GO" id="GO:0016787">
    <property type="term" value="F:hydrolase activity"/>
    <property type="evidence" value="ECO:0007669"/>
    <property type="project" value="UniProtKB-ARBA"/>
</dbReference>
<dbReference type="InterPro" id="IPR016130">
    <property type="entry name" value="Tyr_Pase_AS"/>
</dbReference>
<dbReference type="InterPro" id="IPR000387">
    <property type="entry name" value="Tyr_Pase_dom"/>
</dbReference>
<dbReference type="Proteomes" id="UP001465755">
    <property type="component" value="Unassembled WGS sequence"/>
</dbReference>
<proteinExistence type="predicted"/>
<dbReference type="AlphaFoldDB" id="A0AAW1PJS2"/>
<sequence length="217" mass="23700">MEAQVPSVLQKLQKWGDYPGYGEPYTHIHLVAKVFPQQGDIDKVVDTARAFWRDRPAEHIAIHCAYGFNRTGFVVCAYLVLACGLSVDEALACFAKARPPGVRHEKFVQELRRRYEPRRLDADPDPSRSSMGSVHSDMATVAEFLGPSALQHPREAAAQSSSAMWNDSQPGTASSDSFSPHLPSCSSNRLRHRQEAGAISADHRKAAADGSGPCCPA</sequence>
<reference evidence="3 4" key="1">
    <citation type="journal article" date="2024" name="Nat. Commun.">
        <title>Phylogenomics reveals the evolutionary origins of lichenization in chlorophyte algae.</title>
        <authorList>
            <person name="Puginier C."/>
            <person name="Libourel C."/>
            <person name="Otte J."/>
            <person name="Skaloud P."/>
            <person name="Haon M."/>
            <person name="Grisel S."/>
            <person name="Petersen M."/>
            <person name="Berrin J.G."/>
            <person name="Delaux P.M."/>
            <person name="Dal Grande F."/>
            <person name="Keller J."/>
        </authorList>
    </citation>
    <scope>NUCLEOTIDE SEQUENCE [LARGE SCALE GENOMIC DNA]</scope>
    <source>
        <strain evidence="3 4">SAG 2036</strain>
    </source>
</reference>
<dbReference type="InterPro" id="IPR000340">
    <property type="entry name" value="Dual-sp_phosphatase_cat-dom"/>
</dbReference>
<dbReference type="InterPro" id="IPR051029">
    <property type="entry name" value="mRNA_Capping_Enz/RNA_Phosphat"/>
</dbReference>
<comment type="caution">
    <text evidence="3">The sequence shown here is derived from an EMBL/GenBank/DDBJ whole genome shotgun (WGS) entry which is preliminary data.</text>
</comment>
<dbReference type="Gene3D" id="3.90.190.10">
    <property type="entry name" value="Protein tyrosine phosphatase superfamily"/>
    <property type="match status" value="1"/>
</dbReference>
<feature type="region of interest" description="Disordered" evidence="1">
    <location>
        <begin position="151"/>
        <end position="217"/>
    </location>
</feature>
<organism evidence="3 4">
    <name type="scientific">Symbiochloris irregularis</name>
    <dbReference type="NCBI Taxonomy" id="706552"/>
    <lineage>
        <taxon>Eukaryota</taxon>
        <taxon>Viridiplantae</taxon>
        <taxon>Chlorophyta</taxon>
        <taxon>core chlorophytes</taxon>
        <taxon>Trebouxiophyceae</taxon>
        <taxon>Trebouxiales</taxon>
        <taxon>Trebouxiaceae</taxon>
        <taxon>Symbiochloris</taxon>
    </lineage>
</organism>
<keyword evidence="4" id="KW-1185">Reference proteome</keyword>
<dbReference type="GO" id="GO:0004484">
    <property type="term" value="F:mRNA guanylyltransferase activity"/>
    <property type="evidence" value="ECO:0007669"/>
    <property type="project" value="TreeGrafter"/>
</dbReference>
<gene>
    <name evidence="3" type="ORF">WJX73_007721</name>
</gene>
<dbReference type="GO" id="GO:0006370">
    <property type="term" value="P:7-methylguanosine mRNA capping"/>
    <property type="evidence" value="ECO:0007669"/>
    <property type="project" value="TreeGrafter"/>
</dbReference>
<dbReference type="SUPFAM" id="SSF52799">
    <property type="entry name" value="(Phosphotyrosine protein) phosphatases II"/>
    <property type="match status" value="1"/>
</dbReference>
<feature type="compositionally biased region" description="Polar residues" evidence="1">
    <location>
        <begin position="158"/>
        <end position="188"/>
    </location>
</feature>
<dbReference type="PROSITE" id="PS50056">
    <property type="entry name" value="TYR_PHOSPHATASE_2"/>
    <property type="match status" value="1"/>
</dbReference>
<evidence type="ECO:0000256" key="1">
    <source>
        <dbReference type="SAM" id="MobiDB-lite"/>
    </source>
</evidence>
<evidence type="ECO:0000313" key="3">
    <source>
        <dbReference type="EMBL" id="KAK9809706.1"/>
    </source>
</evidence>
<dbReference type="PANTHER" id="PTHR10367:SF17">
    <property type="entry name" value="MRNA-CAPPING ENZYME"/>
    <property type="match status" value="1"/>
</dbReference>
<dbReference type="Pfam" id="PF00782">
    <property type="entry name" value="DSPc"/>
    <property type="match status" value="1"/>
</dbReference>
<dbReference type="EMBL" id="JALJOQ010000017">
    <property type="protein sequence ID" value="KAK9809706.1"/>
    <property type="molecule type" value="Genomic_DNA"/>
</dbReference>
<name>A0AAW1PJS2_9CHLO</name>
<dbReference type="PROSITE" id="PS00383">
    <property type="entry name" value="TYR_PHOSPHATASE_1"/>
    <property type="match status" value="1"/>
</dbReference>
<dbReference type="InterPro" id="IPR029021">
    <property type="entry name" value="Prot-tyrosine_phosphatase-like"/>
</dbReference>
<dbReference type="PANTHER" id="PTHR10367">
    <property type="entry name" value="MRNA-CAPPING ENZYME"/>
    <property type="match status" value="1"/>
</dbReference>
<feature type="domain" description="Tyrosine specific protein phosphatases" evidence="2">
    <location>
        <begin position="42"/>
        <end position="109"/>
    </location>
</feature>
<accession>A0AAW1PJS2</accession>